<feature type="binding site" evidence="8 12">
    <location>
        <position position="368"/>
    </location>
    <ligand>
        <name>Zn(2+)</name>
        <dbReference type="ChEBI" id="CHEBI:29105"/>
    </ligand>
</feature>
<dbReference type="GO" id="GO:0000105">
    <property type="term" value="P:L-histidine biosynthetic process"/>
    <property type="evidence" value="ECO:0007669"/>
    <property type="project" value="UniProtKB-UniRule"/>
</dbReference>
<feature type="binding site" evidence="8 12">
    <location>
        <position position="269"/>
    </location>
    <ligand>
        <name>Zn(2+)</name>
        <dbReference type="ChEBI" id="CHEBI:29105"/>
    </ligand>
</feature>
<organism evidence="14">
    <name type="scientific">Dehalogenimonas sp. 4OHTPN</name>
    <dbReference type="NCBI Taxonomy" id="3166643"/>
    <lineage>
        <taxon>Bacteria</taxon>
        <taxon>Bacillati</taxon>
        <taxon>Chloroflexota</taxon>
        <taxon>Dehalococcoidia</taxon>
        <taxon>Dehalococcoidales</taxon>
        <taxon>Dehalococcoidaceae</taxon>
        <taxon>Dehalogenimonas</taxon>
    </lineage>
</organism>
<feature type="binding site" evidence="8 12">
    <location>
        <position position="427"/>
    </location>
    <ligand>
        <name>Zn(2+)</name>
        <dbReference type="ChEBI" id="CHEBI:29105"/>
    </ligand>
</feature>
<dbReference type="InterPro" id="IPR012131">
    <property type="entry name" value="Hstdl_DH"/>
</dbReference>
<evidence type="ECO:0000256" key="1">
    <source>
        <dbReference type="ARBA" id="ARBA00003850"/>
    </source>
</evidence>
<dbReference type="GO" id="GO:0005829">
    <property type="term" value="C:cytosol"/>
    <property type="evidence" value="ECO:0007669"/>
    <property type="project" value="TreeGrafter"/>
</dbReference>
<dbReference type="FunFam" id="3.40.50.1980:FF:000001">
    <property type="entry name" value="Histidinol dehydrogenase"/>
    <property type="match status" value="1"/>
</dbReference>
<name>A0AAU8G8I3_9CHLR</name>
<keyword evidence="5 8" id="KW-0862">Zinc</keyword>
<feature type="binding site" evidence="8 11">
    <location>
        <position position="368"/>
    </location>
    <ligand>
        <name>substrate</name>
    </ligand>
</feature>
<feature type="active site" description="Proton acceptor" evidence="8 10">
    <location>
        <position position="334"/>
    </location>
</feature>
<dbReference type="Gene3D" id="1.20.5.1300">
    <property type="match status" value="1"/>
</dbReference>
<feature type="binding site" evidence="8 11">
    <location>
        <position position="335"/>
    </location>
    <ligand>
        <name>substrate</name>
    </ligand>
</feature>
<comment type="caution">
    <text evidence="8">Lacks conserved residue(s) required for the propagation of feature annotation.</text>
</comment>
<dbReference type="InterPro" id="IPR022695">
    <property type="entry name" value="Histidinol_DH_monofunct"/>
</dbReference>
<evidence type="ECO:0000256" key="6">
    <source>
        <dbReference type="ARBA" id="ARBA00023002"/>
    </source>
</evidence>
<feature type="binding site" evidence="8 11">
    <location>
        <position position="244"/>
    </location>
    <ligand>
        <name>substrate</name>
    </ligand>
</feature>
<evidence type="ECO:0000256" key="2">
    <source>
        <dbReference type="ARBA" id="ARBA00010178"/>
    </source>
</evidence>
<dbReference type="InterPro" id="IPR016161">
    <property type="entry name" value="Ald_DH/histidinol_DH"/>
</dbReference>
<dbReference type="CDD" id="cd06572">
    <property type="entry name" value="Histidinol_dh"/>
    <property type="match status" value="1"/>
</dbReference>
<dbReference type="InterPro" id="IPR001692">
    <property type="entry name" value="Histidinol_DH_CS"/>
</dbReference>
<evidence type="ECO:0000256" key="3">
    <source>
        <dbReference type="ARBA" id="ARBA00012965"/>
    </source>
</evidence>
<sequence length="438" mass="47067">METVRGFRAAAKILRRRVHGGFVSEATRRTLSLRYQIHDLEGMIQAIITDVWENGDDALRRLTKEYDKAEINDIEVPLAEINAAAASVDKSLLNALELAAGRVKDFHQRQREALISGFNQMSMEQIYRPLERVGCYAPGGTAFYPSSVLMTAIPARVAGVAEVCLVTPPGKDGKVPAPTLAAAKLAGVDRVFRIGGAQAVAALAVGTKTVPKVDKICGPGSIFVTVAKRLLYGMVAIDGLQGPSEVLIIADDSANPEYIAADMMAQAEHDPLATTVLVTTSERVAKAVTDELNRVVESMSRQFVIHQSLSNMSCVAVVDGLEEAVELSNMYAPEHLLLLTVDSEALLSKIENAGCVFTGPRATVAFGDYIAGPSHVLPTSGTARFSSPLNVLDFIKIIDVVRVDEYMVKSLGPQAATIAAAEGLTAHERALRLRMERT</sequence>
<dbReference type="GO" id="GO:0004399">
    <property type="term" value="F:histidinol dehydrogenase activity"/>
    <property type="evidence" value="ECO:0007669"/>
    <property type="project" value="UniProtKB-UniRule"/>
</dbReference>
<feature type="binding site" evidence="8 11">
    <location>
        <position position="269"/>
    </location>
    <ligand>
        <name>substrate</name>
    </ligand>
</feature>
<feature type="binding site" evidence="8 11">
    <location>
        <position position="422"/>
    </location>
    <ligand>
        <name>substrate</name>
    </ligand>
</feature>
<keyword evidence="6 8" id="KW-0560">Oxidoreductase</keyword>
<keyword evidence="8" id="KW-0028">Amino-acid biosynthesis</keyword>
<evidence type="ECO:0000256" key="7">
    <source>
        <dbReference type="ARBA" id="ARBA00049489"/>
    </source>
</evidence>
<dbReference type="EC" id="1.1.1.23" evidence="3 8"/>
<dbReference type="HAMAP" id="MF_01024">
    <property type="entry name" value="HisD"/>
    <property type="match status" value="1"/>
</dbReference>
<comment type="cofactor">
    <cofactor evidence="8 12">
        <name>Zn(2+)</name>
        <dbReference type="ChEBI" id="CHEBI:29105"/>
    </cofactor>
    <text evidence="8 12">Binds 1 zinc ion per subunit.</text>
</comment>
<gene>
    <name evidence="8 14" type="primary">hisD</name>
    <name evidence="14" type="ORF">ABV300_06455</name>
</gene>
<dbReference type="AlphaFoldDB" id="A0AAU8G8I3"/>
<dbReference type="EMBL" id="CP159307">
    <property type="protein sequence ID" value="XCH32798.1"/>
    <property type="molecule type" value="Genomic_DNA"/>
</dbReference>
<dbReference type="PIRSF" id="PIRSF000099">
    <property type="entry name" value="Histidinol_dh"/>
    <property type="match status" value="1"/>
</dbReference>
<dbReference type="GO" id="GO:0051287">
    <property type="term" value="F:NAD binding"/>
    <property type="evidence" value="ECO:0007669"/>
    <property type="project" value="InterPro"/>
</dbReference>
<evidence type="ECO:0000256" key="5">
    <source>
        <dbReference type="ARBA" id="ARBA00022833"/>
    </source>
</evidence>
<comment type="catalytic activity">
    <reaction evidence="7 8">
        <text>L-histidinol + 2 NAD(+) + H2O = L-histidine + 2 NADH + 3 H(+)</text>
        <dbReference type="Rhea" id="RHEA:20641"/>
        <dbReference type="ChEBI" id="CHEBI:15377"/>
        <dbReference type="ChEBI" id="CHEBI:15378"/>
        <dbReference type="ChEBI" id="CHEBI:57540"/>
        <dbReference type="ChEBI" id="CHEBI:57595"/>
        <dbReference type="ChEBI" id="CHEBI:57699"/>
        <dbReference type="ChEBI" id="CHEBI:57945"/>
        <dbReference type="EC" id="1.1.1.23"/>
    </reaction>
</comment>
<feature type="binding site" evidence="8 11">
    <location>
        <position position="266"/>
    </location>
    <ligand>
        <name>substrate</name>
    </ligand>
</feature>
<evidence type="ECO:0000256" key="4">
    <source>
        <dbReference type="ARBA" id="ARBA00022723"/>
    </source>
</evidence>
<dbReference type="GO" id="GO:0008270">
    <property type="term" value="F:zinc ion binding"/>
    <property type="evidence" value="ECO:0007669"/>
    <property type="project" value="UniProtKB-UniRule"/>
</dbReference>
<dbReference type="NCBIfam" id="TIGR00069">
    <property type="entry name" value="hisD"/>
    <property type="match status" value="1"/>
</dbReference>
<dbReference type="Pfam" id="PF00815">
    <property type="entry name" value="Histidinol_dh"/>
    <property type="match status" value="1"/>
</dbReference>
<comment type="similarity">
    <text evidence="2 8 9 13">Belongs to the histidinol dehydrogenase family.</text>
</comment>
<feature type="active site" description="Proton acceptor" evidence="8 10">
    <location>
        <position position="335"/>
    </location>
</feature>
<reference evidence="14" key="1">
    <citation type="submission" date="2024-06" db="EMBL/GenBank/DDBJ databases">
        <title>A Novel Isolate, Dehalogenimonas sp. Strain 4OHTPN, Dechlorinates Aromatic 4 Hydroxy chlorothalonil by a Novel Reductive Dehalogenase.</title>
        <authorList>
            <person name="Liu G."/>
        </authorList>
    </citation>
    <scope>NUCLEOTIDE SEQUENCE</scope>
    <source>
        <strain evidence="14">4OHTPN</strain>
    </source>
</reference>
<evidence type="ECO:0000256" key="11">
    <source>
        <dbReference type="PIRSR" id="PIRSR000099-3"/>
    </source>
</evidence>
<feature type="binding site" evidence="8 12">
    <location>
        <position position="266"/>
    </location>
    <ligand>
        <name>Zn(2+)</name>
        <dbReference type="ChEBI" id="CHEBI:29105"/>
    </ligand>
</feature>
<dbReference type="PANTHER" id="PTHR21256:SF2">
    <property type="entry name" value="HISTIDINE BIOSYNTHESIS TRIFUNCTIONAL PROTEIN"/>
    <property type="match status" value="1"/>
</dbReference>
<dbReference type="PROSITE" id="PS00611">
    <property type="entry name" value="HISOL_DEHYDROGENASE"/>
    <property type="match status" value="1"/>
</dbReference>
<comment type="function">
    <text evidence="1 8">Catalyzes the sequential NAD-dependent oxidations of L-histidinol to L-histidinaldehyde and then to L-histidine.</text>
</comment>
<protein>
    <recommendedName>
        <fullName evidence="3 8">Histidinol dehydrogenase</fullName>
        <shortName evidence="8">HDH</shortName>
        <ecNumber evidence="3 8">1.1.1.23</ecNumber>
    </recommendedName>
</protein>
<evidence type="ECO:0000256" key="9">
    <source>
        <dbReference type="PIRNR" id="PIRNR000099"/>
    </source>
</evidence>
<evidence type="ECO:0000256" key="10">
    <source>
        <dbReference type="PIRSR" id="PIRSR000099-1"/>
    </source>
</evidence>
<dbReference type="PRINTS" id="PR00083">
    <property type="entry name" value="HOLDHDRGNASE"/>
</dbReference>
<evidence type="ECO:0000256" key="8">
    <source>
        <dbReference type="HAMAP-Rule" id="MF_01024"/>
    </source>
</evidence>
<dbReference type="PANTHER" id="PTHR21256">
    <property type="entry name" value="HISTIDINOL DEHYDROGENASE HDH"/>
    <property type="match status" value="1"/>
</dbReference>
<evidence type="ECO:0000256" key="12">
    <source>
        <dbReference type="PIRSR" id="PIRSR000099-4"/>
    </source>
</evidence>
<keyword evidence="8" id="KW-0368">Histidine biosynthesis</keyword>
<accession>A0AAU8G8I3</accession>
<feature type="binding site" evidence="8 11">
    <location>
        <position position="427"/>
    </location>
    <ligand>
        <name>substrate</name>
    </ligand>
</feature>
<proteinExistence type="inferred from homology"/>
<keyword evidence="8" id="KW-0520">NAD</keyword>
<dbReference type="FunFam" id="3.40.50.1980:FF:000026">
    <property type="entry name" value="Histidinol dehydrogenase"/>
    <property type="match status" value="1"/>
</dbReference>
<dbReference type="RefSeq" id="WP_353714069.1">
    <property type="nucleotide sequence ID" value="NZ_CP159307.1"/>
</dbReference>
<evidence type="ECO:0000313" key="14">
    <source>
        <dbReference type="EMBL" id="XCH32798.1"/>
    </source>
</evidence>
<dbReference type="Gene3D" id="3.40.50.1980">
    <property type="entry name" value="Nitrogenase molybdenum iron protein domain"/>
    <property type="match status" value="2"/>
</dbReference>
<comment type="pathway">
    <text evidence="8">Amino-acid biosynthesis; L-histidine biosynthesis; L-histidine from 5-phospho-alpha-D-ribose 1-diphosphate: step 9/9.</text>
</comment>
<keyword evidence="4 8" id="KW-0479">Metal-binding</keyword>
<dbReference type="SUPFAM" id="SSF53720">
    <property type="entry name" value="ALDH-like"/>
    <property type="match status" value="1"/>
</dbReference>
<evidence type="ECO:0000256" key="13">
    <source>
        <dbReference type="RuleBase" id="RU004175"/>
    </source>
</evidence>